<organism evidence="2 3">
    <name type="scientific">Chlamydomonas reinhardtii</name>
    <name type="common">Chlamydomonas smithii</name>
    <dbReference type="NCBI Taxonomy" id="3055"/>
    <lineage>
        <taxon>Eukaryota</taxon>
        <taxon>Viridiplantae</taxon>
        <taxon>Chlorophyta</taxon>
        <taxon>core chlorophytes</taxon>
        <taxon>Chlorophyceae</taxon>
        <taxon>CS clade</taxon>
        <taxon>Chlamydomonadales</taxon>
        <taxon>Chlamydomonadaceae</taxon>
        <taxon>Chlamydomonas</taxon>
    </lineage>
</organism>
<evidence type="ECO:0000313" key="3">
    <source>
        <dbReference type="Proteomes" id="UP000006906"/>
    </source>
</evidence>
<reference evidence="2 3" key="1">
    <citation type="journal article" date="2007" name="Science">
        <title>The Chlamydomonas genome reveals the evolution of key animal and plant functions.</title>
        <authorList>
            <person name="Merchant S.S."/>
            <person name="Prochnik S.E."/>
            <person name="Vallon O."/>
            <person name="Harris E.H."/>
            <person name="Karpowicz S.J."/>
            <person name="Witman G.B."/>
            <person name="Terry A."/>
            <person name="Salamov A."/>
            <person name="Fritz-Laylin L.K."/>
            <person name="Marechal-Drouard L."/>
            <person name="Marshall W.F."/>
            <person name="Qu L.H."/>
            <person name="Nelson D.R."/>
            <person name="Sanderfoot A.A."/>
            <person name="Spalding M.H."/>
            <person name="Kapitonov V.V."/>
            <person name="Ren Q."/>
            <person name="Ferris P."/>
            <person name="Lindquist E."/>
            <person name="Shapiro H."/>
            <person name="Lucas S.M."/>
            <person name="Grimwood J."/>
            <person name="Schmutz J."/>
            <person name="Cardol P."/>
            <person name="Cerutti H."/>
            <person name="Chanfreau G."/>
            <person name="Chen C.L."/>
            <person name="Cognat V."/>
            <person name="Croft M.T."/>
            <person name="Dent R."/>
            <person name="Dutcher S."/>
            <person name="Fernandez E."/>
            <person name="Fukuzawa H."/>
            <person name="Gonzalez-Ballester D."/>
            <person name="Gonzalez-Halphen D."/>
            <person name="Hallmann A."/>
            <person name="Hanikenne M."/>
            <person name="Hippler M."/>
            <person name="Inwood W."/>
            <person name="Jabbari K."/>
            <person name="Kalanon M."/>
            <person name="Kuras R."/>
            <person name="Lefebvre P.A."/>
            <person name="Lemaire S.D."/>
            <person name="Lobanov A.V."/>
            <person name="Lohr M."/>
            <person name="Manuell A."/>
            <person name="Meier I."/>
            <person name="Mets L."/>
            <person name="Mittag M."/>
            <person name="Mittelmeier T."/>
            <person name="Moroney J.V."/>
            <person name="Moseley J."/>
            <person name="Napoli C."/>
            <person name="Nedelcu A.M."/>
            <person name="Niyogi K."/>
            <person name="Novoselov S.V."/>
            <person name="Paulsen I.T."/>
            <person name="Pazour G."/>
            <person name="Purton S."/>
            <person name="Ral J.P."/>
            <person name="Riano-Pachon D.M."/>
            <person name="Riekhof W."/>
            <person name="Rymarquis L."/>
            <person name="Schroda M."/>
            <person name="Stern D."/>
            <person name="Umen J."/>
            <person name="Willows R."/>
            <person name="Wilson N."/>
            <person name="Zimmer S.L."/>
            <person name="Allmer J."/>
            <person name="Balk J."/>
            <person name="Bisova K."/>
            <person name="Chen C.J."/>
            <person name="Elias M."/>
            <person name="Gendler K."/>
            <person name="Hauser C."/>
            <person name="Lamb M.R."/>
            <person name="Ledford H."/>
            <person name="Long J.C."/>
            <person name="Minagawa J."/>
            <person name="Page M.D."/>
            <person name="Pan J."/>
            <person name="Pootakham W."/>
            <person name="Roje S."/>
            <person name="Rose A."/>
            <person name="Stahlberg E."/>
            <person name="Terauchi A.M."/>
            <person name="Yang P."/>
            <person name="Ball S."/>
            <person name="Bowler C."/>
            <person name="Dieckmann C.L."/>
            <person name="Gladyshev V.N."/>
            <person name="Green P."/>
            <person name="Jorgensen R."/>
            <person name="Mayfield S."/>
            <person name="Mueller-Roeber B."/>
            <person name="Rajamani S."/>
            <person name="Sayre R.T."/>
            <person name="Brokstein P."/>
            <person name="Dubchak I."/>
            <person name="Goodstein D."/>
            <person name="Hornick L."/>
            <person name="Huang Y.W."/>
            <person name="Jhaveri J."/>
            <person name="Luo Y."/>
            <person name="Martinez D."/>
            <person name="Ngau W.C."/>
            <person name="Otillar B."/>
            <person name="Poliakov A."/>
            <person name="Porter A."/>
            <person name="Szajkowski L."/>
            <person name="Werner G."/>
            <person name="Zhou K."/>
            <person name="Grigoriev I.V."/>
            <person name="Rokhsar D.S."/>
            <person name="Grossman A.R."/>
        </authorList>
    </citation>
    <scope>NUCLEOTIDE SEQUENCE [LARGE SCALE GENOMIC DNA]</scope>
    <source>
        <strain evidence="3">CC-503</strain>
    </source>
</reference>
<dbReference type="Proteomes" id="UP000006906">
    <property type="component" value="Chromosome 12"/>
</dbReference>
<feature type="region of interest" description="Disordered" evidence="1">
    <location>
        <begin position="362"/>
        <end position="386"/>
    </location>
</feature>
<dbReference type="GeneID" id="5718504"/>
<dbReference type="InParanoid" id="A0A2K3D528"/>
<dbReference type="Gene3D" id="3.30.70.1230">
    <property type="entry name" value="Nucleotide cyclase"/>
    <property type="match status" value="1"/>
</dbReference>
<dbReference type="Gramene" id="PNW75643">
    <property type="protein sequence ID" value="PNW75643"/>
    <property type="gene ID" value="CHLRE_12g535019v5"/>
</dbReference>
<dbReference type="SUPFAM" id="SSF55073">
    <property type="entry name" value="Nucleotide cyclase"/>
    <property type="match status" value="1"/>
</dbReference>
<protein>
    <submittedName>
        <fullName evidence="2">Uncharacterized protein</fullName>
    </submittedName>
</protein>
<feature type="region of interest" description="Disordered" evidence="1">
    <location>
        <begin position="142"/>
        <end position="168"/>
    </location>
</feature>
<evidence type="ECO:0000256" key="1">
    <source>
        <dbReference type="SAM" id="MobiDB-lite"/>
    </source>
</evidence>
<feature type="region of interest" description="Disordered" evidence="1">
    <location>
        <begin position="101"/>
        <end position="123"/>
    </location>
</feature>
<dbReference type="ExpressionAtlas" id="A0A2K3D528">
    <property type="expression patterns" value="baseline and differential"/>
</dbReference>
<feature type="compositionally biased region" description="Gly residues" evidence="1">
    <location>
        <begin position="369"/>
        <end position="386"/>
    </location>
</feature>
<name>A0A2K3D528_CHLRE</name>
<evidence type="ECO:0000313" key="2">
    <source>
        <dbReference type="EMBL" id="PNW75643.1"/>
    </source>
</evidence>
<keyword evidence="3" id="KW-1185">Reference proteome</keyword>
<proteinExistence type="predicted"/>
<accession>A0A2K3D528</accession>
<sequence length="484" mass="47533">MTDPRLDADAAVAWVAALRRGMTGLEWPAGLLEHELCDEVWAPAPRGARYGYGYGSAASTGIGNGLAPAQALSPTHGARASLTAAPTDAQNLALGRVSVASSTRRTGGSTAPGEPNINSIGRGGLSRLSGIRARLSGLGPPSARYFAAPQQPGRRPANSSAGSPALHAESGGVSANLCGAGRQGVRTLASAASVSSAVDRASGRPVDWASNSRAWPSAAAPASLVLGPSPSGADAALFGQASVPDELRTSAGSSHRACSGDADAAATITASAATAARISPLHGNGASELPVLAPAGSSQPLVGPDVVPGATLDGGPLSPPAQVVADAAAAALPAGPEAPAFAPSPGSIAASAPGRADDTVAPERLSLFGGPGAGSNGVGGAGGGGTQETPYDDAATVASVGVSELPLRLLYRGLRLRAAVSCGPLKGGLVAGDVSGHVSYRGKAFTQLAKLMAKAKTGQILATADLARTLPPFLAEELTIKDQL</sequence>
<dbReference type="RefSeq" id="XP_042918726.1">
    <property type="nucleotide sequence ID" value="XM_043068631.1"/>
</dbReference>
<dbReference type="EMBL" id="CM008973">
    <property type="protein sequence ID" value="PNW75643.1"/>
    <property type="molecule type" value="Genomic_DNA"/>
</dbReference>
<dbReference type="InterPro" id="IPR029787">
    <property type="entry name" value="Nucleotide_cyclase"/>
</dbReference>
<dbReference type="AlphaFoldDB" id="A0A2K3D528"/>
<gene>
    <name evidence="2" type="ORF">CHLRE_12g535019v5</name>
</gene>
<dbReference type="KEGG" id="cre:CHLRE_12g535019v5"/>